<proteinExistence type="predicted"/>
<dbReference type="VEuPathDB" id="FungiDB:EYZ11_005314"/>
<gene>
    <name evidence="2" type="ORF">ATNIH1004_001970</name>
</gene>
<evidence type="ECO:0000313" key="2">
    <source>
        <dbReference type="EMBL" id="KAA8641368.1"/>
    </source>
</evidence>
<dbReference type="EMBL" id="QUQM01000013">
    <property type="protein sequence ID" value="KAA8641368.1"/>
    <property type="molecule type" value="Genomic_DNA"/>
</dbReference>
<organism evidence="2 3">
    <name type="scientific">Aspergillus tanneri</name>
    <dbReference type="NCBI Taxonomy" id="1220188"/>
    <lineage>
        <taxon>Eukaryota</taxon>
        <taxon>Fungi</taxon>
        <taxon>Dikarya</taxon>
        <taxon>Ascomycota</taxon>
        <taxon>Pezizomycotina</taxon>
        <taxon>Eurotiomycetes</taxon>
        <taxon>Eurotiomycetidae</taxon>
        <taxon>Eurotiales</taxon>
        <taxon>Aspergillaceae</taxon>
        <taxon>Aspergillus</taxon>
        <taxon>Aspergillus subgen. Circumdati</taxon>
    </lineage>
</organism>
<name>A0A5M9M3P3_9EURO</name>
<dbReference type="Proteomes" id="UP000324241">
    <property type="component" value="Unassembled WGS sequence"/>
</dbReference>
<evidence type="ECO:0000256" key="1">
    <source>
        <dbReference type="SAM" id="MobiDB-lite"/>
    </source>
</evidence>
<protein>
    <submittedName>
        <fullName evidence="2">Uncharacterized protein</fullName>
    </submittedName>
</protein>
<dbReference type="GeneID" id="54324672"/>
<dbReference type="RefSeq" id="XP_033420730.1">
    <property type="nucleotide sequence ID" value="XM_033566665.1"/>
</dbReference>
<dbReference type="AlphaFoldDB" id="A0A5M9M3P3"/>
<feature type="region of interest" description="Disordered" evidence="1">
    <location>
        <begin position="414"/>
        <end position="455"/>
    </location>
</feature>
<reference evidence="2 3" key="1">
    <citation type="submission" date="2019-08" db="EMBL/GenBank/DDBJ databases">
        <title>The genome sequence of a newly discovered highly antifungal drug resistant Aspergillus species, Aspergillus tanneri NIH 1004.</title>
        <authorList>
            <person name="Mounaud S."/>
            <person name="Singh I."/>
            <person name="Joardar V."/>
            <person name="Pakala S."/>
            <person name="Pakala S."/>
            <person name="Venepally P."/>
            <person name="Chung J.K."/>
            <person name="Losada L."/>
            <person name="Nierman W.C."/>
        </authorList>
    </citation>
    <scope>NUCLEOTIDE SEQUENCE [LARGE SCALE GENOMIC DNA]</scope>
    <source>
        <strain evidence="2 3">NIH1004</strain>
    </source>
</reference>
<accession>A0A5M9M3P3</accession>
<evidence type="ECO:0000313" key="3">
    <source>
        <dbReference type="Proteomes" id="UP000324241"/>
    </source>
</evidence>
<feature type="compositionally biased region" description="Basic and acidic residues" evidence="1">
    <location>
        <begin position="427"/>
        <end position="448"/>
    </location>
</feature>
<comment type="caution">
    <text evidence="2">The sequence shown here is derived from an EMBL/GenBank/DDBJ whole genome shotgun (WGS) entry which is preliminary data.</text>
</comment>
<sequence length="616" mass="70529">MERKMTEYRRLWATQNPESAARSRTVVCYGTPPVAHTYDHRAPCLLYQPCDFERRFRARGDVRCPLVGTFEKLKKLRSSTFLKASRHRALAIRHLELPVMRTDDTSREPGFARDAGKKNVTMLISTPTLLPVIPNGMRTPRKSSADRPAIHSQDIIVDTQASDYVPELLPRRYRKDLKPLNGNLKGRHIPGYESLVEWQKRGDSALASIPSHGFHSFMMFGAVMGRSAYTAWLSVLCHKYADSRPSIPRVSRPLIPRRKWWKHARIICLMGARRVSSSNFDAFVTKAADGTAKKLPNAICLHEEDNGNRPETLHWRTGRAADPQPELIVQFYHRWPTTSAAVFAYKARPCRWHHRGVARNWHPERVNIIRNTATWPRSPQTILLATQLSSSRPQLDPAKRAQFAAPCSADQVPRLGAVRRTGTHSQKSAEDWREHRRGSRGDSVDDNGRGGGSRSNANLRVEDWLQINECKRRKLVSQRDPIWCTMRDDIEYSSTSTFRTVDYQIENARCTRRRLLATLTGWSAGTCVPVAVEQDWFFRSVYIVKRYMAEQEQEECSRELEMGQPAIPVHLRTGTEKWSSENVARHPGLRHMTPIFLSQGDSITPYQDPPIKHIHD</sequence>